<evidence type="ECO:0000256" key="2">
    <source>
        <dbReference type="ARBA" id="ARBA00022448"/>
    </source>
</evidence>
<keyword evidence="6" id="KW-0472">Membrane</keyword>
<dbReference type="SMART" id="SM00382">
    <property type="entry name" value="AAA"/>
    <property type="match status" value="1"/>
</dbReference>
<proteinExistence type="predicted"/>
<gene>
    <name evidence="7" type="ORF">AYR53_01475</name>
</gene>
<dbReference type="GO" id="GO:0016887">
    <property type="term" value="F:ATP hydrolysis activity"/>
    <property type="evidence" value="ECO:0007669"/>
    <property type="project" value="InterPro"/>
</dbReference>
<dbReference type="Proteomes" id="UP000078582">
    <property type="component" value="Chromosome"/>
</dbReference>
<dbReference type="InterPro" id="IPR030679">
    <property type="entry name" value="ABC_ATPase_HisP-typ"/>
</dbReference>
<dbReference type="GeneID" id="42980907"/>
<dbReference type="GO" id="GO:0005886">
    <property type="term" value="C:plasma membrane"/>
    <property type="evidence" value="ECO:0007669"/>
    <property type="project" value="UniProtKB-SubCell"/>
</dbReference>
<dbReference type="GO" id="GO:0015424">
    <property type="term" value="F:ABC-type amino acid transporter activity"/>
    <property type="evidence" value="ECO:0007669"/>
    <property type="project" value="InterPro"/>
</dbReference>
<evidence type="ECO:0000256" key="6">
    <source>
        <dbReference type="ARBA" id="ARBA00023136"/>
    </source>
</evidence>
<dbReference type="InterPro" id="IPR017871">
    <property type="entry name" value="ABC_transporter-like_CS"/>
</dbReference>
<keyword evidence="3" id="KW-1003">Cell membrane</keyword>
<dbReference type="InterPro" id="IPR003593">
    <property type="entry name" value="AAA+_ATPase"/>
</dbReference>
<keyword evidence="2" id="KW-0813">Transport</keyword>
<sequence length="246" mass="27740">MLQLAHINKIYGKRKALNDINIQFPDHETTVIVGPSGSGKSTLLRSLNLLERPESGLYSFDQQTIDFSQPIAEKEVLQLRRKTGMVFQSFNLFPHLTVLKNVTEAPIHVLHQDKATAEKTARQLLQQVGLDQKANQYPMELSGGQQQRVAIARALAMQPEYMFFDEPTSALDPELEAEVLRVLLNLAKQHNSMIVVTHNMEFAKGVADQIVFLEEGQILFCGSPQEFFSEPTQRIHDFLSAMSFTS</sequence>
<comment type="subcellular location">
    <subcellularLocation>
        <location evidence="1">Cell membrane</location>
        <topology evidence="1">Peripheral membrane protein</topology>
    </subcellularLocation>
</comment>
<evidence type="ECO:0000256" key="4">
    <source>
        <dbReference type="ARBA" id="ARBA00022741"/>
    </source>
</evidence>
<dbReference type="Gene3D" id="3.40.50.300">
    <property type="entry name" value="P-loop containing nucleotide triphosphate hydrolases"/>
    <property type="match status" value="1"/>
</dbReference>
<accession>A0A192GZN3</accession>
<dbReference type="GO" id="GO:0005524">
    <property type="term" value="F:ATP binding"/>
    <property type="evidence" value="ECO:0007669"/>
    <property type="project" value="UniProtKB-KW"/>
</dbReference>
<dbReference type="PANTHER" id="PTHR43166">
    <property type="entry name" value="AMINO ACID IMPORT ATP-BINDING PROTEIN"/>
    <property type="match status" value="1"/>
</dbReference>
<dbReference type="PROSITE" id="PS00211">
    <property type="entry name" value="ABC_TRANSPORTER_1"/>
    <property type="match status" value="1"/>
</dbReference>
<organism evidence="7 8">
    <name type="scientific">Loigolactobacillus backii</name>
    <dbReference type="NCBI Taxonomy" id="375175"/>
    <lineage>
        <taxon>Bacteria</taxon>
        <taxon>Bacillati</taxon>
        <taxon>Bacillota</taxon>
        <taxon>Bacilli</taxon>
        <taxon>Lactobacillales</taxon>
        <taxon>Lactobacillaceae</taxon>
        <taxon>Loigolactobacillus</taxon>
    </lineage>
</organism>
<dbReference type="AlphaFoldDB" id="A0A192GZN3"/>
<dbReference type="PIRSF" id="PIRSF039085">
    <property type="entry name" value="ABC_ATPase_HisP"/>
    <property type="match status" value="1"/>
</dbReference>
<evidence type="ECO:0000313" key="8">
    <source>
        <dbReference type="Proteomes" id="UP000078582"/>
    </source>
</evidence>
<evidence type="ECO:0000256" key="5">
    <source>
        <dbReference type="ARBA" id="ARBA00022840"/>
    </source>
</evidence>
<dbReference type="SUPFAM" id="SSF52540">
    <property type="entry name" value="P-loop containing nucleoside triphosphate hydrolases"/>
    <property type="match status" value="1"/>
</dbReference>
<dbReference type="InterPro" id="IPR050086">
    <property type="entry name" value="MetN_ABC_transporter-like"/>
</dbReference>
<dbReference type="STRING" id="375175.AYR53_01475"/>
<evidence type="ECO:0000313" key="7">
    <source>
        <dbReference type="EMBL" id="ANK61550.1"/>
    </source>
</evidence>
<dbReference type="OrthoDB" id="9804199at2"/>
<dbReference type="Pfam" id="PF00005">
    <property type="entry name" value="ABC_tran"/>
    <property type="match status" value="1"/>
</dbReference>
<dbReference type="PROSITE" id="PS50893">
    <property type="entry name" value="ABC_TRANSPORTER_2"/>
    <property type="match status" value="1"/>
</dbReference>
<dbReference type="RefSeq" id="WP_068279711.1">
    <property type="nucleotide sequence ID" value="NZ_CP014873.1"/>
</dbReference>
<keyword evidence="4" id="KW-0547">Nucleotide-binding</keyword>
<name>A0A192GZN3_9LACO</name>
<evidence type="ECO:0000256" key="3">
    <source>
        <dbReference type="ARBA" id="ARBA00022475"/>
    </source>
</evidence>
<protein>
    <submittedName>
        <fullName evidence="7">Arginine ABC transporter ATP-binding protein ArtP</fullName>
    </submittedName>
</protein>
<keyword evidence="5 7" id="KW-0067">ATP-binding</keyword>
<evidence type="ECO:0000256" key="1">
    <source>
        <dbReference type="ARBA" id="ARBA00004202"/>
    </source>
</evidence>
<reference evidence="7 8" key="1">
    <citation type="submission" date="2016-03" db="EMBL/GenBank/DDBJ databases">
        <title>Pediococcus and Lactobacillus from brewery environment - whole genome sequencing and assembly.</title>
        <authorList>
            <person name="Behr J."/>
            <person name="Geissler A.J."/>
            <person name="Vogel R.F."/>
        </authorList>
    </citation>
    <scope>NUCLEOTIDE SEQUENCE [LARGE SCALE GENOMIC DNA]</scope>
    <source>
        <strain evidence="7 8">TMW 1.1989</strain>
    </source>
</reference>
<dbReference type="InterPro" id="IPR003439">
    <property type="entry name" value="ABC_transporter-like_ATP-bd"/>
</dbReference>
<dbReference type="PANTHER" id="PTHR43166:SF35">
    <property type="entry name" value="L-CYSTINE IMPORT ATP-BINDING PROTEIN TCYN"/>
    <property type="match status" value="1"/>
</dbReference>
<dbReference type="EMBL" id="CP014873">
    <property type="protein sequence ID" value="ANK61550.1"/>
    <property type="molecule type" value="Genomic_DNA"/>
</dbReference>
<dbReference type="InterPro" id="IPR027417">
    <property type="entry name" value="P-loop_NTPase"/>
</dbReference>
<keyword evidence="8" id="KW-1185">Reference proteome</keyword>